<sequence length="2436" mass="262712">MWKRGNAVAPGGSDATGTPVPSFKSSSWSKGAWKMAANKVLQQNAESKGTPVKDLASVVSAIQKETSAQAARRLLAKQRATSKKPATKGSRNVIFSSGYVYFLVLEKPWWFTGALAMVVYGFAIILMFLISLPLDLINTQEEWGEDSDVPNALLALRFAASHILMMSFGTVMPSTDGGYLVAFFSMLVGVVVNAFVFSAVVSKFQSPQKDIVWTTRSIMSRRDGVPTFMIRVGNLRCHTLYNPVIRVTLLSRHVTKEGEGFMKKEVVEVMQPATVSGVHTIACPIEPSSPLWTVFKDSKTTVCPKSGKTINEMTTPRRIRSKAKLEDGARDGGEPSGVHTETESEYDSDSDEEEDPWLVHLTFTAMDPVYGAELCSTTTYTNGTLVGPARWKDVIGFGRDGKPQIDWHNFDEYIDGCLNNPDAADGEEGGIRYSPPASSSGGEDGGRSSPAYAASERSDDTAFGAAGLRTAAPGALSRFHDTRFFKAQEDIVEMEPPDPYFNGYLFGQQPAPDGPPVTGIPRLAVLAARASYGTGDQLDGSYPVGPLVPFCAYCHRLGLLYQEAGIPHEEYAVDGRDKAKWFLDAFPAGTTPAVQGTPGGVPGSEDCLRTTTGEHCVPWVGGFDEIVARAKEQSMGFAAVANDDGQHKTRVVCLLCRSLATGLLASRFAETKVEDGKKLLHGMMGMGGVNVMPGEAGSELRDRMVKLALDSFAEIEQLLSDLDDDFIGGDRPNMADAHMATMLYWALNMIEFGLCGIPQAPCSVEDVGAPSIRTYLERWTKRPSWKECYKTSSLYNSATVTVYAYRFSKMAPDVANDPRFLPLPAVCERARRADPYYRTAVGLDKPITGGPIFEGHLFGQQPAPEGQIISGVPRKAVLSYRASYGTGDILDGDAPLGPIMPYCPYCHRLGLMLSESGVPFEAYLIDQSDKPPWFLESFPAGTTPSMQWPDVLGTDEWVGGFDNLVKIYGEKIPKFASVANDHGQYKVDHVGALGTTVAMATYAAIFANSELDSAKNMMGALMGMGSIAKIEGETGAQTRERLILLIQDSFKELESLISKLNGPFVGGKSPNMADAYLATMLFWAHNALECGLMPLPQAPCSLKQVGAPSLRPYLDRWVQRPSWKECYKSDSIYSAPSVMQACATVTKMAPDACRQGKDFVKVLARIRGLDSAYRCAAGLDDKCAFHGYAPAPEGPLVPGYPRAAVMASRASYGNSDDLDGSAPRGPLMPDCSYSHRLGLLFYEAGIPFETYLIDTRDKAPWFLEQLPAGTTPAIQGTPGGWVHKDEWVGGFDEILKRCIEQSPAFAKVANDNGQYKTADVMKLLQRGGGAMFASIVATSELPTGQALVKGMMKMGNIEVIDGEDTMSRAFRLNAIASESLKDLDSMIGKLKGPFIGGDRPNQADVFAGTMLFTAHNAIESGFAQIPEAPCSLSDIGCGALRRYLEQWVKRPSWRAQFHSSSLYSASLVMTAADRVRKMAPDVCQGGKALSEVMDRIRALDDHYRAEVGLDEPVTSDWTPVMGQTLPPVGPLVPGVLRKAVLSYRASYGSGDALDGPSQLGPIMPFCPYCHRLGLLLAEAGVPFETYVIDMRDKPGWFLEQFPAGTTPAMQGTPGGLPDSDQWMGEFDEILARAKQQSEAFAKVANDDGPYKTEYIGTLGSRIAMSQAAARYAESNLESAKPILGMYMQFGFIPQVPDESSPALRQRLINIALDSFAELEGVIANLNGPFIGGKTPNQADAFLATMLYWSHNALECGLSPLPQAPCSLKEVGAPSALEYLQRWVRRPSWKECYKSDSMYSAATMMVACQMLANNASDMCDGGRQLYPVMARARMLDSSYCDGKTGLTCKAFFGHQMSGEYDDDDVDASPGPQGTPIPGAPRIAMLSARASDGDPLDPIDGVSPAGPLVPYCTYCIRLCLILAEARVPFELILIDHYAKPQWFRDAYPPAKTPAMQGTPGGVDSGEWVGGFSDLLERAVGQSVQVARIARQRGPLSLKDAETLCEKLTSALVGGRVLGSKYPAGKAYARQCLERAGVLPEEYMSKSDDELSVSLCGRAAEAVTELEGHITALKGPFIAGQIPDASDALVASVLLVAYNLLESGVASLPDGKDSFGSLGGPSLEGYLNAWASRPSWVASYRDCRILNAASIRPIVASLVAKAPDVCTPEEMFVCMQRARLADEYYQNAIAWEAKRARTESRNLAKESRVPHARPDRWDSRYKPVSRGPSFRQSSRSGKNVFMIKEEPGPKQSSLRQSSFNSGRKILVQDEEDVASPKSRRYLRGSLPVDGNTSSRSLADKLSLGGTPTTSGIGLTAPATPKPPPAPAPQPVAPRPAPVEKSVAQPTPPPQPPAPPPVQAPPPPPPPPPLVQAPPPPPPPPPVQAPPPPPPPPAPVPAPPPIPSAALAQPPVAQDPAAAIKPQKSKKKKLKTKTSATICI</sequence>
<feature type="compositionally biased region" description="Low complexity" evidence="1">
    <location>
        <begin position="2400"/>
        <end position="2418"/>
    </location>
</feature>
<feature type="domain" description="Inward rectifier potassium channel C-terminal" evidence="4">
    <location>
        <begin position="214"/>
        <end position="293"/>
    </location>
</feature>
<evidence type="ECO:0000259" key="3">
    <source>
        <dbReference type="Pfam" id="PF13409"/>
    </source>
</evidence>
<feature type="compositionally biased region" description="Basic residues" evidence="1">
    <location>
        <begin position="2419"/>
        <end position="2428"/>
    </location>
</feature>
<feature type="domain" description="GST N-terminal" evidence="3">
    <location>
        <begin position="902"/>
        <end position="951"/>
    </location>
</feature>
<dbReference type="EMBL" id="HBEV01000097">
    <property type="protein sequence ID" value="CAD8575173.1"/>
    <property type="molecule type" value="Transcribed_RNA"/>
</dbReference>
<organism evidence="5">
    <name type="scientific">Micromonas pusilla</name>
    <name type="common">Picoplanktonic green alga</name>
    <name type="synonym">Chromulina pusilla</name>
    <dbReference type="NCBI Taxonomy" id="38833"/>
    <lineage>
        <taxon>Eukaryota</taxon>
        <taxon>Viridiplantae</taxon>
        <taxon>Chlorophyta</taxon>
        <taxon>Mamiellophyceae</taxon>
        <taxon>Mamiellales</taxon>
        <taxon>Mamiellaceae</taxon>
        <taxon>Micromonas</taxon>
    </lineage>
</organism>
<feature type="transmembrane region" description="Helical" evidence="2">
    <location>
        <begin position="109"/>
        <end position="132"/>
    </location>
</feature>
<dbReference type="SUPFAM" id="SSF47616">
    <property type="entry name" value="GST C-terminal domain-like"/>
    <property type="match status" value="4"/>
</dbReference>
<feature type="region of interest" description="Disordered" evidence="1">
    <location>
        <begin position="306"/>
        <end position="354"/>
    </location>
</feature>
<feature type="domain" description="GST N-terminal" evidence="3">
    <location>
        <begin position="1565"/>
        <end position="1631"/>
    </location>
</feature>
<feature type="region of interest" description="Disordered" evidence="1">
    <location>
        <begin position="1"/>
        <end position="25"/>
    </location>
</feature>
<dbReference type="InterPro" id="IPR014756">
    <property type="entry name" value="Ig_E-set"/>
</dbReference>
<dbReference type="Pfam" id="PF13410">
    <property type="entry name" value="GST_C_2"/>
    <property type="match status" value="2"/>
</dbReference>
<dbReference type="CDD" id="cd00570">
    <property type="entry name" value="GST_N_family"/>
    <property type="match status" value="2"/>
</dbReference>
<gene>
    <name evidence="5" type="ORF">MSP1404_LOCUS77</name>
</gene>
<protein>
    <submittedName>
        <fullName evidence="5">Uncharacterized protein</fullName>
    </submittedName>
</protein>
<feature type="domain" description="GST N-terminal" evidence="3">
    <location>
        <begin position="1909"/>
        <end position="1974"/>
    </location>
</feature>
<feature type="transmembrane region" description="Helical" evidence="2">
    <location>
        <begin position="179"/>
        <end position="201"/>
    </location>
</feature>
<dbReference type="InterPro" id="IPR013518">
    <property type="entry name" value="K_chnl_inward-rec_Kir_cyto"/>
</dbReference>
<feature type="compositionally biased region" description="Basic and acidic residues" evidence="1">
    <location>
        <begin position="2197"/>
        <end position="2218"/>
    </location>
</feature>
<feature type="compositionally biased region" description="Basic and acidic residues" evidence="1">
    <location>
        <begin position="323"/>
        <end position="333"/>
    </location>
</feature>
<evidence type="ECO:0000259" key="4">
    <source>
        <dbReference type="Pfam" id="PF17655"/>
    </source>
</evidence>
<keyword evidence="2" id="KW-0812">Transmembrane</keyword>
<dbReference type="Pfam" id="PF13409">
    <property type="entry name" value="GST_N_2"/>
    <property type="match status" value="5"/>
</dbReference>
<dbReference type="SUPFAM" id="SSF81324">
    <property type="entry name" value="Voltage-gated potassium channels"/>
    <property type="match status" value="1"/>
</dbReference>
<dbReference type="GO" id="GO:0005737">
    <property type="term" value="C:cytoplasm"/>
    <property type="evidence" value="ECO:0007669"/>
    <property type="project" value="TreeGrafter"/>
</dbReference>
<feature type="compositionally biased region" description="Acidic residues" evidence="1">
    <location>
        <begin position="343"/>
        <end position="354"/>
    </location>
</feature>
<dbReference type="InterPro" id="IPR004045">
    <property type="entry name" value="Glutathione_S-Trfase_N"/>
</dbReference>
<evidence type="ECO:0000313" key="5">
    <source>
        <dbReference type="EMBL" id="CAD8575173.1"/>
    </source>
</evidence>
<evidence type="ECO:0000256" key="2">
    <source>
        <dbReference type="SAM" id="Phobius"/>
    </source>
</evidence>
<feature type="region of interest" description="Disordered" evidence="1">
    <location>
        <begin position="420"/>
        <end position="456"/>
    </location>
</feature>
<dbReference type="Pfam" id="PF17655">
    <property type="entry name" value="IRK_C"/>
    <property type="match status" value="1"/>
</dbReference>
<dbReference type="Gene3D" id="3.40.30.10">
    <property type="entry name" value="Glutaredoxin"/>
    <property type="match status" value="5"/>
</dbReference>
<dbReference type="Gene3D" id="1.20.1050.10">
    <property type="match status" value="2"/>
</dbReference>
<dbReference type="Gene3D" id="2.60.40.1400">
    <property type="entry name" value="G protein-activated inward rectifier potassium channel 1"/>
    <property type="match status" value="1"/>
</dbReference>
<keyword evidence="2" id="KW-0472">Membrane</keyword>
<dbReference type="PANTHER" id="PTHR43968">
    <property type="match status" value="1"/>
</dbReference>
<dbReference type="Gene3D" id="1.10.287.70">
    <property type="match status" value="1"/>
</dbReference>
<dbReference type="InterPro" id="IPR041647">
    <property type="entry name" value="IRK_C"/>
</dbReference>
<dbReference type="InterPro" id="IPR036249">
    <property type="entry name" value="Thioredoxin-like_sf"/>
</dbReference>
<dbReference type="InterPro" id="IPR050983">
    <property type="entry name" value="GST_Omega/HSP26"/>
</dbReference>
<feature type="compositionally biased region" description="Pro residues" evidence="1">
    <location>
        <begin position="2342"/>
        <end position="2399"/>
    </location>
</feature>
<keyword evidence="2" id="KW-1133">Transmembrane helix</keyword>
<evidence type="ECO:0000256" key="1">
    <source>
        <dbReference type="SAM" id="MobiDB-lite"/>
    </source>
</evidence>
<reference evidence="5" key="1">
    <citation type="submission" date="2021-01" db="EMBL/GenBank/DDBJ databases">
        <authorList>
            <person name="Corre E."/>
            <person name="Pelletier E."/>
            <person name="Niang G."/>
            <person name="Scheremetjew M."/>
            <person name="Finn R."/>
            <person name="Kale V."/>
            <person name="Holt S."/>
            <person name="Cochrane G."/>
            <person name="Meng A."/>
            <person name="Brown T."/>
            <person name="Cohen L."/>
        </authorList>
    </citation>
    <scope>NUCLEOTIDE SEQUENCE</scope>
    <source>
        <strain evidence="5">CCMP494</strain>
    </source>
</reference>
<feature type="compositionally biased region" description="Pro residues" evidence="1">
    <location>
        <begin position="2316"/>
        <end position="2333"/>
    </location>
</feature>
<dbReference type="CDD" id="cd00299">
    <property type="entry name" value="GST_C_family"/>
    <property type="match status" value="1"/>
</dbReference>
<feature type="transmembrane region" description="Helical" evidence="2">
    <location>
        <begin position="152"/>
        <end position="172"/>
    </location>
</feature>
<feature type="compositionally biased region" description="Polar residues" evidence="1">
    <location>
        <begin position="2247"/>
        <end position="2258"/>
    </location>
</feature>
<dbReference type="SUPFAM" id="SSF52833">
    <property type="entry name" value="Thioredoxin-like"/>
    <property type="match status" value="5"/>
</dbReference>
<dbReference type="PANTHER" id="PTHR43968:SF6">
    <property type="entry name" value="GLUTATHIONE S-TRANSFERASE OMEGA"/>
    <property type="match status" value="1"/>
</dbReference>
<accession>A0A7S0PHV3</accession>
<feature type="domain" description="GST N-terminal" evidence="3">
    <location>
        <begin position="1231"/>
        <end position="1296"/>
    </location>
</feature>
<name>A0A7S0PHV3_MICPS</name>
<feature type="domain" description="GST N-terminal" evidence="3">
    <location>
        <begin position="550"/>
        <end position="596"/>
    </location>
</feature>
<proteinExistence type="predicted"/>
<dbReference type="InterPro" id="IPR036282">
    <property type="entry name" value="Glutathione-S-Trfase_C_sf"/>
</dbReference>
<dbReference type="SUPFAM" id="SSF81296">
    <property type="entry name" value="E set domains"/>
    <property type="match status" value="1"/>
</dbReference>
<feature type="region of interest" description="Disordered" evidence="1">
    <location>
        <begin position="2197"/>
        <end position="2436"/>
    </location>
</feature>